<evidence type="ECO:0000313" key="4">
    <source>
        <dbReference type="Proteomes" id="UP000199473"/>
    </source>
</evidence>
<dbReference type="AlphaFoldDB" id="A0A1I3Z377"/>
<reference evidence="3 4" key="1">
    <citation type="submission" date="2016-10" db="EMBL/GenBank/DDBJ databases">
        <authorList>
            <person name="de Groot N.N."/>
        </authorList>
    </citation>
    <scope>NUCLEOTIDE SEQUENCE [LARGE SCALE GENOMIC DNA]</scope>
    <source>
        <strain evidence="3 4">DSM 19981</strain>
    </source>
</reference>
<feature type="transmembrane region" description="Helical" evidence="2">
    <location>
        <begin position="56"/>
        <end position="77"/>
    </location>
</feature>
<proteinExistence type="predicted"/>
<protein>
    <submittedName>
        <fullName evidence="3">Uncharacterized protein</fullName>
    </submittedName>
</protein>
<name>A0A1I3Z377_9PROT</name>
<gene>
    <name evidence="3" type="ORF">SAMN02745775_102105</name>
</gene>
<keyword evidence="2" id="KW-0472">Membrane</keyword>
<sequence length="80" mass="8843">MARRPRRDDADRDPADGEAREYTPPSRRTSNVVIGVLVSAGLFLIAYFILELRLEDMGGTAGIIVMAIVFILVGRAAPWR</sequence>
<organism evidence="3 4">
    <name type="scientific">Falsiroseomonas stagni DSM 19981</name>
    <dbReference type="NCBI Taxonomy" id="1123062"/>
    <lineage>
        <taxon>Bacteria</taxon>
        <taxon>Pseudomonadati</taxon>
        <taxon>Pseudomonadota</taxon>
        <taxon>Alphaproteobacteria</taxon>
        <taxon>Acetobacterales</taxon>
        <taxon>Roseomonadaceae</taxon>
        <taxon>Falsiroseomonas</taxon>
    </lineage>
</organism>
<keyword evidence="4" id="KW-1185">Reference proteome</keyword>
<keyword evidence="2" id="KW-0812">Transmembrane</keyword>
<accession>A0A1I3Z377</accession>
<dbReference type="EMBL" id="FOSQ01000002">
    <property type="protein sequence ID" value="SFK38508.1"/>
    <property type="molecule type" value="Genomic_DNA"/>
</dbReference>
<keyword evidence="2" id="KW-1133">Transmembrane helix</keyword>
<feature type="compositionally biased region" description="Basic and acidic residues" evidence="1">
    <location>
        <begin position="1"/>
        <end position="21"/>
    </location>
</feature>
<feature type="transmembrane region" description="Helical" evidence="2">
    <location>
        <begin position="32"/>
        <end position="50"/>
    </location>
</feature>
<feature type="region of interest" description="Disordered" evidence="1">
    <location>
        <begin position="1"/>
        <end position="26"/>
    </location>
</feature>
<evidence type="ECO:0000256" key="2">
    <source>
        <dbReference type="SAM" id="Phobius"/>
    </source>
</evidence>
<dbReference type="Proteomes" id="UP000199473">
    <property type="component" value="Unassembled WGS sequence"/>
</dbReference>
<dbReference type="STRING" id="1123062.SAMN02745775_102105"/>
<dbReference type="RefSeq" id="WP_092957904.1">
    <property type="nucleotide sequence ID" value="NZ_FOSQ01000002.1"/>
</dbReference>
<evidence type="ECO:0000313" key="3">
    <source>
        <dbReference type="EMBL" id="SFK38508.1"/>
    </source>
</evidence>
<evidence type="ECO:0000256" key="1">
    <source>
        <dbReference type="SAM" id="MobiDB-lite"/>
    </source>
</evidence>